<accession>A0AAF5PFU9</accession>
<reference evidence="1" key="2">
    <citation type="journal article" date="2016" name="Mol. Ecol.">
        <title>Population genomics of the filarial nematode parasite Wuchereria bancrofti from mosquitoes.</title>
        <authorList>
            <person name="Small S.T."/>
            <person name="Reimer L.J."/>
            <person name="Tisch D.J."/>
            <person name="King C.L."/>
            <person name="Christensen B.M."/>
            <person name="Siba P.M."/>
            <person name="Kazura J.W."/>
            <person name="Serre D."/>
            <person name="Zimmerman P.A."/>
        </authorList>
    </citation>
    <scope>NUCLEOTIDE SEQUENCE</scope>
    <source>
        <strain evidence="1">pt0022</strain>
    </source>
</reference>
<evidence type="ECO:0000313" key="2">
    <source>
        <dbReference type="WBParaSite" id="mrna-Wban_00070"/>
    </source>
</evidence>
<reference evidence="1" key="1">
    <citation type="submission" date="2015-03" db="EMBL/GenBank/DDBJ databases">
        <title>Wuchereria bancrofti Genome Sequencing Papua New Guinea Strain.</title>
        <authorList>
            <person name="Small S.T."/>
            <person name="Serre D."/>
            <person name="Zimmerman P.A."/>
        </authorList>
    </citation>
    <scope>NUCLEOTIDE SEQUENCE [LARGE SCALE GENOMIC DNA]</scope>
    <source>
        <strain evidence="1">pt0022</strain>
    </source>
</reference>
<protein>
    <submittedName>
        <fullName evidence="2">Uncharacterized protein</fullName>
    </submittedName>
</protein>
<organism evidence="1 2">
    <name type="scientific">Wuchereria bancrofti</name>
    <dbReference type="NCBI Taxonomy" id="6293"/>
    <lineage>
        <taxon>Eukaryota</taxon>
        <taxon>Metazoa</taxon>
        <taxon>Ecdysozoa</taxon>
        <taxon>Nematoda</taxon>
        <taxon>Chromadorea</taxon>
        <taxon>Rhabditida</taxon>
        <taxon>Spirurina</taxon>
        <taxon>Spiruromorpha</taxon>
        <taxon>Filarioidea</taxon>
        <taxon>Onchocercidae</taxon>
        <taxon>Wuchereria</taxon>
    </lineage>
</organism>
<dbReference type="Proteomes" id="UP000093561">
    <property type="component" value="Unassembled WGS sequence"/>
</dbReference>
<evidence type="ECO:0000313" key="1">
    <source>
        <dbReference type="Proteomes" id="UP000093561"/>
    </source>
</evidence>
<proteinExistence type="predicted"/>
<dbReference type="WBParaSite" id="mrna-Wban_00070">
    <property type="protein sequence ID" value="mrna-Wban_00070"/>
    <property type="gene ID" value="Wban_00070"/>
</dbReference>
<sequence length="121" mass="13686">MPADPQAFHVPVVEGLLEQIAGSAPIDPYTKNRNVDGHFIDIPHAKTAKEIEATMKLKSVIDAIADKINALFAKKKDHFRCFLKLLVLCYLSCSKCEEENEKFFTSFTFLVHTVVTHHRES</sequence>
<reference evidence="2" key="3">
    <citation type="submission" date="2024-02" db="UniProtKB">
        <authorList>
            <consortium name="WormBaseParasite"/>
        </authorList>
    </citation>
    <scope>IDENTIFICATION</scope>
    <source>
        <strain evidence="2">pt0022</strain>
    </source>
</reference>
<name>A0AAF5PFU9_WUCBA</name>
<dbReference type="AlphaFoldDB" id="A0AAF5PFU9"/>